<dbReference type="SUPFAM" id="SSF55729">
    <property type="entry name" value="Acyl-CoA N-acyltransferases (Nat)"/>
    <property type="match status" value="1"/>
</dbReference>
<dbReference type="PROSITE" id="PS51186">
    <property type="entry name" value="GNAT"/>
    <property type="match status" value="1"/>
</dbReference>
<dbReference type="InterPro" id="IPR000182">
    <property type="entry name" value="GNAT_dom"/>
</dbReference>
<dbReference type="OrthoDB" id="794462at2"/>
<keyword evidence="3" id="KW-1185">Reference proteome</keyword>
<evidence type="ECO:0000313" key="2">
    <source>
        <dbReference type="EMBL" id="TDM01189.1"/>
    </source>
</evidence>
<proteinExistence type="predicted"/>
<dbReference type="RefSeq" id="WP_133430527.1">
    <property type="nucleotide sequence ID" value="NZ_BMCC01000005.1"/>
</dbReference>
<dbReference type="PANTHER" id="PTHR43617:SF38">
    <property type="entry name" value="N-ACETYLTRANSFERASE DOMAIN-CONTAINING PROTEIN"/>
    <property type="match status" value="1"/>
</dbReference>
<dbReference type="Proteomes" id="UP000295328">
    <property type="component" value="Unassembled WGS sequence"/>
</dbReference>
<comment type="caution">
    <text evidence="2">The sequence shown here is derived from an EMBL/GenBank/DDBJ whole genome shotgun (WGS) entry which is preliminary data.</text>
</comment>
<sequence>MVKIRRATLEDIPAIRRVATMAWHDTYQNIVAASTIAQFLTAAYSDERLEKRLDSSLFLIAEEQKQVVGFTNFINGTELYLAAIYVIPGFQRQNIGGQLIEEGLKIFDHYKELFVEVASDNHAARRFYEKYNFILVREYEEDLFGEKVTTGLLKKNLQ</sequence>
<accession>A0A4V3BE21</accession>
<dbReference type="InterPro" id="IPR016181">
    <property type="entry name" value="Acyl_CoA_acyltransferase"/>
</dbReference>
<evidence type="ECO:0000259" key="1">
    <source>
        <dbReference type="PROSITE" id="PS51186"/>
    </source>
</evidence>
<name>A0A4V3BE21_9STAP</name>
<reference evidence="2 3" key="1">
    <citation type="submission" date="2019-01" db="EMBL/GenBank/DDBJ databases">
        <title>Draft genome sequences of the type strains of six Macrococcus species.</title>
        <authorList>
            <person name="Mazhar S."/>
            <person name="Altermann E."/>
            <person name="Hill C."/>
            <person name="Mcauliffe O."/>
        </authorList>
    </citation>
    <scope>NUCLEOTIDE SEQUENCE [LARGE SCALE GENOMIC DNA]</scope>
    <source>
        <strain evidence="2 3">CCM4809</strain>
    </source>
</reference>
<dbReference type="Pfam" id="PF00583">
    <property type="entry name" value="Acetyltransf_1"/>
    <property type="match status" value="1"/>
</dbReference>
<protein>
    <submittedName>
        <fullName evidence="2">GNAT family N-acetyltransferase</fullName>
    </submittedName>
</protein>
<dbReference type="GO" id="GO:0016747">
    <property type="term" value="F:acyltransferase activity, transferring groups other than amino-acyl groups"/>
    <property type="evidence" value="ECO:0007669"/>
    <property type="project" value="InterPro"/>
</dbReference>
<feature type="domain" description="N-acetyltransferase" evidence="1">
    <location>
        <begin position="2"/>
        <end position="158"/>
    </location>
</feature>
<keyword evidence="2" id="KW-0808">Transferase</keyword>
<dbReference type="InterPro" id="IPR050276">
    <property type="entry name" value="MshD_Acetyltransferase"/>
</dbReference>
<dbReference type="PANTHER" id="PTHR43617">
    <property type="entry name" value="L-AMINO ACID N-ACETYLTRANSFERASE"/>
    <property type="match status" value="1"/>
</dbReference>
<evidence type="ECO:0000313" key="3">
    <source>
        <dbReference type="Proteomes" id="UP000295328"/>
    </source>
</evidence>
<gene>
    <name evidence="2" type="ORF">ERX37_09920</name>
</gene>
<dbReference type="Gene3D" id="3.40.630.30">
    <property type="match status" value="1"/>
</dbReference>
<dbReference type="AlphaFoldDB" id="A0A4V3BE21"/>
<dbReference type="CDD" id="cd04301">
    <property type="entry name" value="NAT_SF"/>
    <property type="match status" value="1"/>
</dbReference>
<organism evidence="2 3">
    <name type="scientific">Macrococcus hajekii</name>
    <dbReference type="NCBI Taxonomy" id="198482"/>
    <lineage>
        <taxon>Bacteria</taxon>
        <taxon>Bacillati</taxon>
        <taxon>Bacillota</taxon>
        <taxon>Bacilli</taxon>
        <taxon>Bacillales</taxon>
        <taxon>Staphylococcaceae</taxon>
        <taxon>Macrococcus</taxon>
    </lineage>
</organism>
<dbReference type="EMBL" id="SCWE01000005">
    <property type="protein sequence ID" value="TDM01189.1"/>
    <property type="molecule type" value="Genomic_DNA"/>
</dbReference>